<reference evidence="3" key="1">
    <citation type="submission" date="2006-06" db="EMBL/GenBank/DDBJ databases">
        <title>Complete sequence of Trichodesmium erythraeum IMS101.</title>
        <authorList>
            <consortium name="US DOE Joint Genome Institute"/>
            <person name="Copeland A."/>
            <person name="Lucas S."/>
            <person name="Lapidus A."/>
            <person name="Barry K."/>
            <person name="Detter J.C."/>
            <person name="Glavina del Rio T."/>
            <person name="Hammon N."/>
            <person name="Israni S."/>
            <person name="Dalin E."/>
            <person name="Tice H."/>
            <person name="Pitluck S."/>
            <person name="Kiss H."/>
            <person name="Munk A.C."/>
            <person name="Brettin T."/>
            <person name="Bruce D."/>
            <person name="Han C."/>
            <person name="Tapia R."/>
            <person name="Gilna P."/>
            <person name="Schmutz J."/>
            <person name="Larimer F."/>
            <person name="Land M."/>
            <person name="Hauser L."/>
            <person name="Kyrpides N."/>
            <person name="Kim E."/>
            <person name="Richardson P."/>
        </authorList>
    </citation>
    <scope>NUCLEOTIDE SEQUENCE [LARGE SCALE GENOMIC DNA]</scope>
    <source>
        <strain evidence="3">IMS101</strain>
    </source>
</reference>
<dbReference type="SMART" id="SM00327">
    <property type="entry name" value="VWA"/>
    <property type="match status" value="1"/>
</dbReference>
<dbReference type="AlphaFoldDB" id="Q10Z90"/>
<feature type="transmembrane region" description="Helical" evidence="1">
    <location>
        <begin position="348"/>
        <end position="367"/>
    </location>
</feature>
<organism evidence="3">
    <name type="scientific">Trichodesmium erythraeum (strain IMS101)</name>
    <dbReference type="NCBI Taxonomy" id="203124"/>
    <lineage>
        <taxon>Bacteria</taxon>
        <taxon>Bacillati</taxon>
        <taxon>Cyanobacteriota</taxon>
        <taxon>Cyanophyceae</taxon>
        <taxon>Oscillatoriophycideae</taxon>
        <taxon>Oscillatoriales</taxon>
        <taxon>Microcoleaceae</taxon>
        <taxon>Trichodesmium</taxon>
    </lineage>
</organism>
<name>Q10Z90_TRIEI</name>
<proteinExistence type="predicted"/>
<dbReference type="KEGG" id="ter:Tery_3331"/>
<dbReference type="PROSITE" id="PS50234">
    <property type="entry name" value="VWFA"/>
    <property type="match status" value="1"/>
</dbReference>
<accession>Q10Z90</accession>
<keyword evidence="1" id="KW-1133">Transmembrane helix</keyword>
<dbReference type="HOGENOM" id="CLU_695684_0_0_3"/>
<dbReference type="SUPFAM" id="SSF53300">
    <property type="entry name" value="vWA-like"/>
    <property type="match status" value="1"/>
</dbReference>
<feature type="domain" description="VWFA" evidence="2">
    <location>
        <begin position="55"/>
        <end position="292"/>
    </location>
</feature>
<dbReference type="Pfam" id="PF13519">
    <property type="entry name" value="VWA_2"/>
    <property type="match status" value="1"/>
</dbReference>
<protein>
    <submittedName>
        <fullName evidence="3">von Willebrand factor, type A</fullName>
    </submittedName>
</protein>
<evidence type="ECO:0000259" key="2">
    <source>
        <dbReference type="PROSITE" id="PS50234"/>
    </source>
</evidence>
<sequence length="379" mass="42955">MVKDDEITLRIKVTEDGERPAMFLEEQDFQAIVDNDLVDIISWKNPEESVPPPAWIIVLLDFSGSMKEKDSSGTTKLEGAIKATREFLETTSARGSNTRVAIFPFGEGGGRCNSYKVRRENIKSRFFPADDFKHKNLLDNLAKKTPCASTNIYDPLKEAIRLLSDQEDTDFYVPEDSIEPEPRLSVILLSDGYHNKKYENRDFRRLIALLERHDHIVVHTLGYGLTQEQLGKKYNLGRPATRADVNQKYVPAEEFVDQMRLQEIAEVTGGISEFSGDADDIAEALQLFLNSLLGEYEIIYREPNPVRASKHEVFVTATVNGQDVDTTQKSYTINAFGRSLPAKTRLKMTGLVLLLLGLGGVIPFWNWSQRLKQETEEDF</sequence>
<dbReference type="STRING" id="203124.Tery_3331"/>
<gene>
    <name evidence="3" type="ordered locus">Tery_3331</name>
</gene>
<dbReference type="eggNOG" id="COG2304">
    <property type="taxonomic scope" value="Bacteria"/>
</dbReference>
<dbReference type="InterPro" id="IPR002035">
    <property type="entry name" value="VWF_A"/>
</dbReference>
<keyword evidence="1" id="KW-0812">Transmembrane</keyword>
<evidence type="ECO:0000313" key="3">
    <source>
        <dbReference type="EMBL" id="ABG52434.1"/>
    </source>
</evidence>
<dbReference type="InterPro" id="IPR036465">
    <property type="entry name" value="vWFA_dom_sf"/>
</dbReference>
<keyword evidence="1" id="KW-0472">Membrane</keyword>
<dbReference type="CDD" id="cd00198">
    <property type="entry name" value="vWFA"/>
    <property type="match status" value="1"/>
</dbReference>
<dbReference type="Gene3D" id="3.40.50.410">
    <property type="entry name" value="von Willebrand factor, type A domain"/>
    <property type="match status" value="1"/>
</dbReference>
<dbReference type="EMBL" id="CP000393">
    <property type="protein sequence ID" value="ABG52434.1"/>
    <property type="molecule type" value="Genomic_DNA"/>
</dbReference>
<evidence type="ECO:0000256" key="1">
    <source>
        <dbReference type="SAM" id="Phobius"/>
    </source>
</evidence>